<evidence type="ECO:0000259" key="4">
    <source>
        <dbReference type="PROSITE" id="PS50217"/>
    </source>
</evidence>
<dbReference type="SUPFAM" id="SSF57959">
    <property type="entry name" value="Leucine zipper domain"/>
    <property type="match status" value="1"/>
</dbReference>
<dbReference type="CDD" id="cd14688">
    <property type="entry name" value="bZIP_YAP"/>
    <property type="match status" value="1"/>
</dbReference>
<dbReference type="PANTHER" id="PTHR40621:SF6">
    <property type="entry name" value="AP-1-LIKE TRANSCRIPTION FACTOR YAP1-RELATED"/>
    <property type="match status" value="1"/>
</dbReference>
<reference evidence="5 6" key="1">
    <citation type="submission" date="2013-03" db="EMBL/GenBank/DDBJ databases">
        <title>The Genome Sequence of Capronia epimyces CBS 606.96.</title>
        <authorList>
            <consortium name="The Broad Institute Genomics Platform"/>
            <person name="Cuomo C."/>
            <person name="de Hoog S."/>
            <person name="Gorbushina A."/>
            <person name="Walker B."/>
            <person name="Young S.K."/>
            <person name="Zeng Q."/>
            <person name="Gargeya S."/>
            <person name="Fitzgerald M."/>
            <person name="Haas B."/>
            <person name="Abouelleil A."/>
            <person name="Allen A.W."/>
            <person name="Alvarado L."/>
            <person name="Arachchi H.M."/>
            <person name="Berlin A.M."/>
            <person name="Chapman S.B."/>
            <person name="Gainer-Dewar J."/>
            <person name="Goldberg J."/>
            <person name="Griggs A."/>
            <person name="Gujja S."/>
            <person name="Hansen M."/>
            <person name="Howarth C."/>
            <person name="Imamovic A."/>
            <person name="Ireland A."/>
            <person name="Larimer J."/>
            <person name="McCowan C."/>
            <person name="Murphy C."/>
            <person name="Pearson M."/>
            <person name="Poon T.W."/>
            <person name="Priest M."/>
            <person name="Roberts A."/>
            <person name="Saif S."/>
            <person name="Shea T."/>
            <person name="Sisk P."/>
            <person name="Sykes S."/>
            <person name="Wortman J."/>
            <person name="Nusbaum C."/>
            <person name="Birren B."/>
        </authorList>
    </citation>
    <scope>NUCLEOTIDE SEQUENCE [LARGE SCALE GENOMIC DNA]</scope>
    <source>
        <strain evidence="5 6">CBS 606.96</strain>
    </source>
</reference>
<feature type="region of interest" description="Disordered" evidence="3">
    <location>
        <begin position="97"/>
        <end position="116"/>
    </location>
</feature>
<feature type="compositionally biased region" description="Low complexity" evidence="3">
    <location>
        <begin position="63"/>
        <end position="74"/>
    </location>
</feature>
<dbReference type="HOGENOM" id="CLU_1315427_0_0_1"/>
<proteinExistence type="predicted"/>
<sequence length="211" mass="23867">MTDLHSINGWSQQSVGFSPDDASFQWDFTRAPSPQNMVSHYNDLLQRAADFYASLDHSLEGISSSNSDRSCPSSPQRRISSTSTAVTQVANSIPDKIERRREQNRSSQRAYRERKERRQKELEEQIAQWQQKHQLLCQSYSQQSKEVARLQAQIKQLNDEIFQLQSGLPALYGSLGQFPQEFDLVPFYVAPSASPEATPQPSPASPSRSCS</sequence>
<dbReference type="RefSeq" id="XP_007738087.1">
    <property type="nucleotide sequence ID" value="XM_007739897.1"/>
</dbReference>
<keyword evidence="2" id="KW-0539">Nucleus</keyword>
<evidence type="ECO:0000256" key="3">
    <source>
        <dbReference type="SAM" id="MobiDB-lite"/>
    </source>
</evidence>
<dbReference type="eggNOG" id="ENOG502S175">
    <property type="taxonomic scope" value="Eukaryota"/>
</dbReference>
<name>W9XAR9_9EURO</name>
<feature type="region of interest" description="Disordered" evidence="3">
    <location>
        <begin position="191"/>
        <end position="211"/>
    </location>
</feature>
<dbReference type="STRING" id="1182542.W9XAR9"/>
<comment type="subcellular location">
    <subcellularLocation>
        <location evidence="1">Nucleus</location>
    </subcellularLocation>
</comment>
<dbReference type="SMART" id="SM00338">
    <property type="entry name" value="BRLZ"/>
    <property type="match status" value="1"/>
</dbReference>
<dbReference type="PANTHER" id="PTHR40621">
    <property type="entry name" value="TRANSCRIPTION FACTOR KAPC-RELATED"/>
    <property type="match status" value="1"/>
</dbReference>
<dbReference type="EMBL" id="AMGY01000010">
    <property type="protein sequence ID" value="EXJ77577.1"/>
    <property type="molecule type" value="Genomic_DNA"/>
</dbReference>
<dbReference type="Pfam" id="PF00170">
    <property type="entry name" value="bZIP_1"/>
    <property type="match status" value="1"/>
</dbReference>
<dbReference type="PROSITE" id="PS00036">
    <property type="entry name" value="BZIP_BASIC"/>
    <property type="match status" value="1"/>
</dbReference>
<dbReference type="Proteomes" id="UP000019478">
    <property type="component" value="Unassembled WGS sequence"/>
</dbReference>
<accession>W9XAR9</accession>
<dbReference type="GO" id="GO:0000976">
    <property type="term" value="F:transcription cis-regulatory region binding"/>
    <property type="evidence" value="ECO:0007669"/>
    <property type="project" value="InterPro"/>
</dbReference>
<dbReference type="GO" id="GO:0001228">
    <property type="term" value="F:DNA-binding transcription activator activity, RNA polymerase II-specific"/>
    <property type="evidence" value="ECO:0007669"/>
    <property type="project" value="TreeGrafter"/>
</dbReference>
<dbReference type="InterPro" id="IPR050936">
    <property type="entry name" value="AP-1-like"/>
</dbReference>
<dbReference type="GeneID" id="19173887"/>
<dbReference type="InterPro" id="IPR046347">
    <property type="entry name" value="bZIP_sf"/>
</dbReference>
<dbReference type="PROSITE" id="PS50217">
    <property type="entry name" value="BZIP"/>
    <property type="match status" value="1"/>
</dbReference>
<comment type="caution">
    <text evidence="5">The sequence shown here is derived from an EMBL/GenBank/DDBJ whole genome shotgun (WGS) entry which is preliminary data.</text>
</comment>
<dbReference type="GO" id="GO:0090575">
    <property type="term" value="C:RNA polymerase II transcription regulator complex"/>
    <property type="evidence" value="ECO:0007669"/>
    <property type="project" value="TreeGrafter"/>
</dbReference>
<evidence type="ECO:0000256" key="1">
    <source>
        <dbReference type="ARBA" id="ARBA00004123"/>
    </source>
</evidence>
<dbReference type="OrthoDB" id="4113238at2759"/>
<evidence type="ECO:0000313" key="6">
    <source>
        <dbReference type="Proteomes" id="UP000019478"/>
    </source>
</evidence>
<feature type="compositionally biased region" description="Polar residues" evidence="3">
    <location>
        <begin position="75"/>
        <end position="89"/>
    </location>
</feature>
<protein>
    <recommendedName>
        <fullName evidence="4">BZIP domain-containing protein</fullName>
    </recommendedName>
</protein>
<organism evidence="5 6">
    <name type="scientific">Capronia epimyces CBS 606.96</name>
    <dbReference type="NCBI Taxonomy" id="1182542"/>
    <lineage>
        <taxon>Eukaryota</taxon>
        <taxon>Fungi</taxon>
        <taxon>Dikarya</taxon>
        <taxon>Ascomycota</taxon>
        <taxon>Pezizomycotina</taxon>
        <taxon>Eurotiomycetes</taxon>
        <taxon>Chaetothyriomycetidae</taxon>
        <taxon>Chaetothyriales</taxon>
        <taxon>Herpotrichiellaceae</taxon>
        <taxon>Capronia</taxon>
    </lineage>
</organism>
<evidence type="ECO:0000256" key="2">
    <source>
        <dbReference type="ARBA" id="ARBA00023242"/>
    </source>
</evidence>
<evidence type="ECO:0000313" key="5">
    <source>
        <dbReference type="EMBL" id="EXJ77577.1"/>
    </source>
</evidence>
<dbReference type="AlphaFoldDB" id="W9XAR9"/>
<gene>
    <name evidence="5" type="ORF">A1O3_09804</name>
</gene>
<feature type="domain" description="BZIP" evidence="4">
    <location>
        <begin position="94"/>
        <end position="157"/>
    </location>
</feature>
<dbReference type="Gene3D" id="1.20.5.170">
    <property type="match status" value="1"/>
</dbReference>
<dbReference type="InterPro" id="IPR004827">
    <property type="entry name" value="bZIP"/>
</dbReference>
<feature type="region of interest" description="Disordered" evidence="3">
    <location>
        <begin position="61"/>
        <end position="89"/>
    </location>
</feature>
<keyword evidence="6" id="KW-1185">Reference proteome</keyword>